<dbReference type="KEGG" id="tle:Tlet_1045"/>
<dbReference type="InterPro" id="IPR017871">
    <property type="entry name" value="ABC_transporter-like_CS"/>
</dbReference>
<keyword evidence="2" id="KW-0813">Transport</keyword>
<dbReference type="InterPro" id="IPR003439">
    <property type="entry name" value="ABC_transporter-like_ATP-bd"/>
</dbReference>
<dbReference type="STRING" id="416591.Tlet_1045"/>
<dbReference type="CDD" id="cd03215">
    <property type="entry name" value="ABC_Carb_Monos_II"/>
    <property type="match status" value="1"/>
</dbReference>
<dbReference type="GO" id="GO:0005524">
    <property type="term" value="F:ATP binding"/>
    <property type="evidence" value="ECO:0007669"/>
    <property type="project" value="UniProtKB-KW"/>
</dbReference>
<keyword evidence="5" id="KW-0547">Nucleotide-binding</keyword>
<evidence type="ECO:0000256" key="6">
    <source>
        <dbReference type="ARBA" id="ARBA00022840"/>
    </source>
</evidence>
<dbReference type="PANTHER" id="PTHR43790">
    <property type="entry name" value="CARBOHYDRATE TRANSPORT ATP-BINDING PROTEIN MG119-RELATED"/>
    <property type="match status" value="1"/>
</dbReference>
<keyword evidence="4" id="KW-0677">Repeat</keyword>
<dbReference type="GO" id="GO:0005886">
    <property type="term" value="C:plasma membrane"/>
    <property type="evidence" value="ECO:0007669"/>
    <property type="project" value="UniProtKB-SubCell"/>
</dbReference>
<dbReference type="CDD" id="cd03216">
    <property type="entry name" value="ABC_Carb_Monos_I"/>
    <property type="match status" value="1"/>
</dbReference>
<keyword evidence="6" id="KW-0067">ATP-binding</keyword>
<keyword evidence="7" id="KW-1278">Translocase</keyword>
<dbReference type="FunFam" id="3.40.50.300:FF:000127">
    <property type="entry name" value="Ribose import ATP-binding protein RbsA"/>
    <property type="match status" value="1"/>
</dbReference>
<dbReference type="Proteomes" id="UP000002016">
    <property type="component" value="Chromosome"/>
</dbReference>
<protein>
    <submittedName>
        <fullName evidence="10">ABC transporter related</fullName>
    </submittedName>
</protein>
<evidence type="ECO:0000313" key="10">
    <source>
        <dbReference type="EMBL" id="ABV33610.1"/>
    </source>
</evidence>
<evidence type="ECO:0000313" key="11">
    <source>
        <dbReference type="Proteomes" id="UP000002016"/>
    </source>
</evidence>
<dbReference type="RefSeq" id="WP_012003091.1">
    <property type="nucleotide sequence ID" value="NC_009828.1"/>
</dbReference>
<evidence type="ECO:0000256" key="5">
    <source>
        <dbReference type="ARBA" id="ARBA00022741"/>
    </source>
</evidence>
<evidence type="ECO:0000256" key="4">
    <source>
        <dbReference type="ARBA" id="ARBA00022737"/>
    </source>
</evidence>
<evidence type="ECO:0000256" key="3">
    <source>
        <dbReference type="ARBA" id="ARBA00022475"/>
    </source>
</evidence>
<gene>
    <name evidence="10" type="ordered locus">Tlet_1045</name>
</gene>
<dbReference type="HOGENOM" id="CLU_000604_92_0_0"/>
<dbReference type="Pfam" id="PF00005">
    <property type="entry name" value="ABC_tran"/>
    <property type="match status" value="2"/>
</dbReference>
<dbReference type="Gene3D" id="3.40.50.300">
    <property type="entry name" value="P-loop containing nucleotide triphosphate hydrolases"/>
    <property type="match status" value="2"/>
</dbReference>
<evidence type="ECO:0000259" key="9">
    <source>
        <dbReference type="PROSITE" id="PS50893"/>
    </source>
</evidence>
<dbReference type="OrthoDB" id="9771863at2"/>
<dbReference type="AlphaFoldDB" id="A8F626"/>
<feature type="domain" description="ABC transporter" evidence="9">
    <location>
        <begin position="257"/>
        <end position="501"/>
    </location>
</feature>
<evidence type="ECO:0000256" key="1">
    <source>
        <dbReference type="ARBA" id="ARBA00004202"/>
    </source>
</evidence>
<dbReference type="PROSITE" id="PS50893">
    <property type="entry name" value="ABC_TRANSPORTER_2"/>
    <property type="match status" value="2"/>
</dbReference>
<dbReference type="PROSITE" id="PS00211">
    <property type="entry name" value="ABC_TRANSPORTER_1"/>
    <property type="match status" value="1"/>
</dbReference>
<feature type="domain" description="ABC transporter" evidence="9">
    <location>
        <begin position="5"/>
        <end position="240"/>
    </location>
</feature>
<evidence type="ECO:0000256" key="2">
    <source>
        <dbReference type="ARBA" id="ARBA00022448"/>
    </source>
</evidence>
<dbReference type="EMBL" id="CP000812">
    <property type="protein sequence ID" value="ABV33610.1"/>
    <property type="molecule type" value="Genomic_DNA"/>
</dbReference>
<reference evidence="10 11" key="2">
    <citation type="journal article" date="2009" name="Proc. Natl. Acad. Sci. U.S.A.">
        <title>On the chimeric nature, thermophilic origin, and phylogenetic placement of the Thermotogales.</title>
        <authorList>
            <person name="Zhaxybayeva O."/>
            <person name="Swithers K.S."/>
            <person name="Lapierre P."/>
            <person name="Fournier G.P."/>
            <person name="Bickhart D.M."/>
            <person name="DeBoy R.T."/>
            <person name="Nelson K.E."/>
            <person name="Nesbo C.L."/>
            <person name="Doolittle W.F."/>
            <person name="Gogarten J.P."/>
            <person name="Noll K.M."/>
        </authorList>
    </citation>
    <scope>NUCLEOTIDE SEQUENCE [LARGE SCALE GENOMIC DNA]</scope>
    <source>
        <strain evidence="11">ATCC BAA-301 / DSM 14385 / NBRC 107922 / TMO</strain>
    </source>
</reference>
<evidence type="ECO:0000256" key="7">
    <source>
        <dbReference type="ARBA" id="ARBA00022967"/>
    </source>
</evidence>
<accession>A8F626</accession>
<dbReference type="InterPro" id="IPR003593">
    <property type="entry name" value="AAA+_ATPase"/>
</dbReference>
<comment type="subcellular location">
    <subcellularLocation>
        <location evidence="1">Cell membrane</location>
        <topology evidence="1">Peripheral membrane protein</topology>
    </subcellularLocation>
</comment>
<sequence length="507" mass="56769">MEKAVEMIEIVKQFPGVLANDHVNLTVMKGEIHAIVGENGAGKTTLMNQLYGLLRPDSGQIKIFGKTVSFKGPRDAIAIGIGMVHQHFMLVNNLTVAENVVLGSETTRGILFDLKRAQKEVDQLSRSYGLIVDPTAKIEDLPVGMQQRVEIIKTLYRGAEILILDEPTAVLTPQETEELFNILRRLRENGKTIVFISHKLNEVMEISDRITVMRQGRVTGVLNKNETNAREIARLMVGRDIVFTVQKPPAKPSDVVLRVENLWVKDYRKLDAVKGISFEVRGGEIYGIAGVAGNGQTELVEALTGLRKPERGRIFLLGEDVTGKTVKDLRESGMAHIPEDRHRYGLVLQYPAYYNMILGRHYKPPFAKSDFLNLKEIQSFSRRVFSQFDIRPNNIKMAGMNFSGGNQQKLVVAREMSAKPKIIVVSQPTRGLDVGAIEFIHKALVELRDTGVAILLISMELDEIMSLSDRIAVMYAGQIMGEVRPEEVTIEEIGLMMAGHKFEEIRR</sequence>
<proteinExistence type="predicted"/>
<organism evidence="10 11">
    <name type="scientific">Pseudothermotoga lettingae (strain ATCC BAA-301 / DSM 14385 / NBRC 107922 / TMO)</name>
    <name type="common">Thermotoga lettingae</name>
    <dbReference type="NCBI Taxonomy" id="416591"/>
    <lineage>
        <taxon>Bacteria</taxon>
        <taxon>Thermotogati</taxon>
        <taxon>Thermotogota</taxon>
        <taxon>Thermotogae</taxon>
        <taxon>Thermotogales</taxon>
        <taxon>Thermotogaceae</taxon>
        <taxon>Pseudothermotoga</taxon>
    </lineage>
</organism>
<reference evidence="10 11" key="1">
    <citation type="submission" date="2007-08" db="EMBL/GenBank/DDBJ databases">
        <title>Complete sequence of Thermotoga lettingae TMO.</title>
        <authorList>
            <consortium name="US DOE Joint Genome Institute"/>
            <person name="Copeland A."/>
            <person name="Lucas S."/>
            <person name="Lapidus A."/>
            <person name="Barry K."/>
            <person name="Glavina del Rio T."/>
            <person name="Dalin E."/>
            <person name="Tice H."/>
            <person name="Pitluck S."/>
            <person name="Foster B."/>
            <person name="Bruce D."/>
            <person name="Schmutz J."/>
            <person name="Larimer F."/>
            <person name="Land M."/>
            <person name="Hauser L."/>
            <person name="Kyrpides N."/>
            <person name="Mikhailova N."/>
            <person name="Nelson K."/>
            <person name="Gogarten J.P."/>
            <person name="Noll K."/>
            <person name="Richardson P."/>
        </authorList>
    </citation>
    <scope>NUCLEOTIDE SEQUENCE [LARGE SCALE GENOMIC DNA]</scope>
    <source>
        <strain evidence="11">ATCC BAA-301 / DSM 14385 / NBRC 107922 / TMO</strain>
    </source>
</reference>
<keyword evidence="11" id="KW-1185">Reference proteome</keyword>
<dbReference type="eggNOG" id="COG3845">
    <property type="taxonomic scope" value="Bacteria"/>
</dbReference>
<keyword evidence="8" id="KW-0472">Membrane</keyword>
<evidence type="ECO:0000256" key="8">
    <source>
        <dbReference type="ARBA" id="ARBA00023136"/>
    </source>
</evidence>
<dbReference type="GO" id="GO:0016887">
    <property type="term" value="F:ATP hydrolysis activity"/>
    <property type="evidence" value="ECO:0007669"/>
    <property type="project" value="InterPro"/>
</dbReference>
<keyword evidence="3" id="KW-1003">Cell membrane</keyword>
<dbReference type="SMART" id="SM00382">
    <property type="entry name" value="AAA"/>
    <property type="match status" value="2"/>
</dbReference>
<dbReference type="InterPro" id="IPR050107">
    <property type="entry name" value="ABC_carbohydrate_import_ATPase"/>
</dbReference>
<name>A8F626_PSELT</name>
<dbReference type="InterPro" id="IPR027417">
    <property type="entry name" value="P-loop_NTPase"/>
</dbReference>
<dbReference type="PANTHER" id="PTHR43790:SF4">
    <property type="entry name" value="GUANOSINE IMPORT ATP-BINDING PROTEIN NUPO"/>
    <property type="match status" value="1"/>
</dbReference>
<dbReference type="SUPFAM" id="SSF52540">
    <property type="entry name" value="P-loop containing nucleoside triphosphate hydrolases"/>
    <property type="match status" value="2"/>
</dbReference>